<evidence type="ECO:0000313" key="2">
    <source>
        <dbReference type="EMBL" id="PBK85185.1"/>
    </source>
</evidence>
<keyword evidence="3" id="KW-1185">Reference proteome</keyword>
<feature type="non-terminal residue" evidence="2">
    <location>
        <position position="118"/>
    </location>
</feature>
<dbReference type="AlphaFoldDB" id="A0A2H3CQ63"/>
<feature type="coiled-coil region" evidence="1">
    <location>
        <begin position="16"/>
        <end position="57"/>
    </location>
</feature>
<name>A0A2H3CQ63_ARMGA</name>
<evidence type="ECO:0008006" key="4">
    <source>
        <dbReference type="Google" id="ProtNLM"/>
    </source>
</evidence>
<dbReference type="EMBL" id="KZ293692">
    <property type="protein sequence ID" value="PBK85185.1"/>
    <property type="molecule type" value="Genomic_DNA"/>
</dbReference>
<protein>
    <recommendedName>
        <fullName evidence="4">F-box domain-containing protein</fullName>
    </recommendedName>
</protein>
<organism evidence="2 3">
    <name type="scientific">Armillaria gallica</name>
    <name type="common">Bulbous honey fungus</name>
    <name type="synonym">Armillaria bulbosa</name>
    <dbReference type="NCBI Taxonomy" id="47427"/>
    <lineage>
        <taxon>Eukaryota</taxon>
        <taxon>Fungi</taxon>
        <taxon>Dikarya</taxon>
        <taxon>Basidiomycota</taxon>
        <taxon>Agaricomycotina</taxon>
        <taxon>Agaricomycetes</taxon>
        <taxon>Agaricomycetidae</taxon>
        <taxon>Agaricales</taxon>
        <taxon>Marasmiineae</taxon>
        <taxon>Physalacriaceae</taxon>
        <taxon>Armillaria</taxon>
    </lineage>
</organism>
<evidence type="ECO:0000313" key="3">
    <source>
        <dbReference type="Proteomes" id="UP000217790"/>
    </source>
</evidence>
<keyword evidence="1" id="KW-0175">Coiled coil</keyword>
<proteinExistence type="predicted"/>
<reference evidence="3" key="1">
    <citation type="journal article" date="2017" name="Nat. Ecol. Evol.">
        <title>Genome expansion and lineage-specific genetic innovations in the forest pathogenic fungi Armillaria.</title>
        <authorList>
            <person name="Sipos G."/>
            <person name="Prasanna A.N."/>
            <person name="Walter M.C."/>
            <person name="O'Connor E."/>
            <person name="Balint B."/>
            <person name="Krizsan K."/>
            <person name="Kiss B."/>
            <person name="Hess J."/>
            <person name="Varga T."/>
            <person name="Slot J."/>
            <person name="Riley R."/>
            <person name="Boka B."/>
            <person name="Rigling D."/>
            <person name="Barry K."/>
            <person name="Lee J."/>
            <person name="Mihaltcheva S."/>
            <person name="LaButti K."/>
            <person name="Lipzen A."/>
            <person name="Waldron R."/>
            <person name="Moloney N.M."/>
            <person name="Sperisen C."/>
            <person name="Kredics L."/>
            <person name="Vagvoelgyi C."/>
            <person name="Patrignani A."/>
            <person name="Fitzpatrick D."/>
            <person name="Nagy I."/>
            <person name="Doyle S."/>
            <person name="Anderson J.B."/>
            <person name="Grigoriev I.V."/>
            <person name="Gueldener U."/>
            <person name="Muensterkoetter M."/>
            <person name="Nagy L.G."/>
        </authorList>
    </citation>
    <scope>NUCLEOTIDE SEQUENCE [LARGE SCALE GENOMIC DNA]</scope>
    <source>
        <strain evidence="3">Ar21-2</strain>
    </source>
</reference>
<sequence>MYELLNSNDPPFRAKYAHLENAIIQSHDALAKLQDQITEARAVLDELLEEEARVQDTIEPCKTILQDILREFLASLDADREGTDSLNGKCAPLVLSQVCRNWRSTALSTCRLWSSLRL</sequence>
<dbReference type="InParanoid" id="A0A2H3CQ63"/>
<accession>A0A2H3CQ63</accession>
<evidence type="ECO:0000256" key="1">
    <source>
        <dbReference type="SAM" id="Coils"/>
    </source>
</evidence>
<gene>
    <name evidence="2" type="ORF">ARMGADRAFT_942320</name>
</gene>
<dbReference type="STRING" id="47427.A0A2H3CQ63"/>
<dbReference type="Proteomes" id="UP000217790">
    <property type="component" value="Unassembled WGS sequence"/>
</dbReference>
<dbReference type="OrthoDB" id="3063971at2759"/>